<dbReference type="InterPro" id="IPR004107">
    <property type="entry name" value="Integrase_SAM-like_N"/>
</dbReference>
<dbReference type="InterPro" id="IPR050090">
    <property type="entry name" value="Tyrosine_recombinase_XerCD"/>
</dbReference>
<evidence type="ECO:0000256" key="5">
    <source>
        <dbReference type="PROSITE-ProRule" id="PRU01248"/>
    </source>
</evidence>
<dbReference type="Pfam" id="PF00589">
    <property type="entry name" value="Phage_integrase"/>
    <property type="match status" value="1"/>
</dbReference>
<keyword evidence="9" id="KW-1185">Reference proteome</keyword>
<evidence type="ECO:0000256" key="2">
    <source>
        <dbReference type="ARBA" id="ARBA00022908"/>
    </source>
</evidence>
<evidence type="ECO:0000259" key="7">
    <source>
        <dbReference type="PROSITE" id="PS51900"/>
    </source>
</evidence>
<dbReference type="RefSeq" id="WP_057868819.1">
    <property type="nucleotide sequence ID" value="NZ_AZDX01000003.1"/>
</dbReference>
<evidence type="ECO:0000313" key="8">
    <source>
        <dbReference type="EMBL" id="KRL08034.1"/>
    </source>
</evidence>
<dbReference type="SUPFAM" id="SSF56349">
    <property type="entry name" value="DNA breaking-rejoining enzymes"/>
    <property type="match status" value="1"/>
</dbReference>
<dbReference type="GO" id="GO:0006310">
    <property type="term" value="P:DNA recombination"/>
    <property type="evidence" value="ECO:0007669"/>
    <property type="project" value="UniProtKB-KW"/>
</dbReference>
<dbReference type="GO" id="GO:0003677">
    <property type="term" value="F:DNA binding"/>
    <property type="evidence" value="ECO:0007669"/>
    <property type="project" value="UniProtKB-UniRule"/>
</dbReference>
<keyword evidence="3 5" id="KW-0238">DNA-binding</keyword>
<feature type="domain" description="Tyr recombinase" evidence="6">
    <location>
        <begin position="124"/>
        <end position="308"/>
    </location>
</feature>
<proteinExistence type="inferred from homology"/>
<reference evidence="8 9" key="1">
    <citation type="journal article" date="2015" name="Genome Announc.">
        <title>Expanding the biotechnology potential of lactobacilli through comparative genomics of 213 strains and associated genera.</title>
        <authorList>
            <person name="Sun Z."/>
            <person name="Harris H.M."/>
            <person name="McCann A."/>
            <person name="Guo C."/>
            <person name="Argimon S."/>
            <person name="Zhang W."/>
            <person name="Yang X."/>
            <person name="Jeffery I.B."/>
            <person name="Cooney J.C."/>
            <person name="Kagawa T.F."/>
            <person name="Liu W."/>
            <person name="Song Y."/>
            <person name="Salvetti E."/>
            <person name="Wrobel A."/>
            <person name="Rasinkangas P."/>
            <person name="Parkhill J."/>
            <person name="Rea M.C."/>
            <person name="O'Sullivan O."/>
            <person name="Ritari J."/>
            <person name="Douillard F.P."/>
            <person name="Paul Ross R."/>
            <person name="Yang R."/>
            <person name="Briner A.E."/>
            <person name="Felis G.E."/>
            <person name="de Vos W.M."/>
            <person name="Barrangou R."/>
            <person name="Klaenhammer T.R."/>
            <person name="Caufield P.W."/>
            <person name="Cui Y."/>
            <person name="Zhang H."/>
            <person name="O'Toole P.W."/>
        </authorList>
    </citation>
    <scope>NUCLEOTIDE SEQUENCE [LARGE SCALE GENOMIC DNA]</scope>
    <source>
        <strain evidence="8 9">DSM 19519</strain>
    </source>
</reference>
<evidence type="ECO:0000259" key="6">
    <source>
        <dbReference type="PROSITE" id="PS51898"/>
    </source>
</evidence>
<dbReference type="AlphaFoldDB" id="A0A0R1MS86"/>
<dbReference type="STRING" id="1423759.FC92_GL001107"/>
<dbReference type="InterPro" id="IPR010998">
    <property type="entry name" value="Integrase_recombinase_N"/>
</dbReference>
<comment type="caution">
    <text evidence="8">The sequence shown here is derived from an EMBL/GenBank/DDBJ whole genome shotgun (WGS) entry which is preliminary data.</text>
</comment>
<name>A0A0R1MS86_9LACO</name>
<dbReference type="InterPro" id="IPR011010">
    <property type="entry name" value="DNA_brk_join_enz"/>
</dbReference>
<protein>
    <submittedName>
        <fullName evidence="8">Phage integrase</fullName>
    </submittedName>
</protein>
<evidence type="ECO:0000256" key="3">
    <source>
        <dbReference type="ARBA" id="ARBA00023125"/>
    </source>
</evidence>
<evidence type="ECO:0000313" key="9">
    <source>
        <dbReference type="Proteomes" id="UP000051448"/>
    </source>
</evidence>
<dbReference type="GeneID" id="98309496"/>
<comment type="similarity">
    <text evidence="1">Belongs to the 'phage' integrase family.</text>
</comment>
<dbReference type="EMBL" id="AZDX01000003">
    <property type="protein sequence ID" value="KRL08034.1"/>
    <property type="molecule type" value="Genomic_DNA"/>
</dbReference>
<dbReference type="InterPro" id="IPR013762">
    <property type="entry name" value="Integrase-like_cat_sf"/>
</dbReference>
<organism evidence="8 9">
    <name type="scientific">Liquorilactobacillus hordei DSM 19519</name>
    <dbReference type="NCBI Taxonomy" id="1423759"/>
    <lineage>
        <taxon>Bacteria</taxon>
        <taxon>Bacillati</taxon>
        <taxon>Bacillota</taxon>
        <taxon>Bacilli</taxon>
        <taxon>Lactobacillales</taxon>
        <taxon>Lactobacillaceae</taxon>
        <taxon>Liquorilactobacillus</taxon>
    </lineage>
</organism>
<dbReference type="InterPro" id="IPR044068">
    <property type="entry name" value="CB"/>
</dbReference>
<evidence type="ECO:0000256" key="1">
    <source>
        <dbReference type="ARBA" id="ARBA00008857"/>
    </source>
</evidence>
<gene>
    <name evidence="8" type="ORF">FC92_GL001107</name>
</gene>
<dbReference type="InterPro" id="IPR002104">
    <property type="entry name" value="Integrase_catalytic"/>
</dbReference>
<dbReference type="Pfam" id="PF02899">
    <property type="entry name" value="Phage_int_SAM_1"/>
    <property type="match status" value="1"/>
</dbReference>
<accession>A0A0R1MS86</accession>
<feature type="domain" description="Core-binding (CB)" evidence="7">
    <location>
        <begin position="8"/>
        <end position="95"/>
    </location>
</feature>
<dbReference type="PROSITE" id="PS51898">
    <property type="entry name" value="TYR_RECOMBINASE"/>
    <property type="match status" value="1"/>
</dbReference>
<dbReference type="Proteomes" id="UP000051448">
    <property type="component" value="Unassembled WGS sequence"/>
</dbReference>
<dbReference type="PROSITE" id="PS51900">
    <property type="entry name" value="CB"/>
    <property type="match status" value="1"/>
</dbReference>
<dbReference type="CDD" id="cd00397">
    <property type="entry name" value="DNA_BRE_C"/>
    <property type="match status" value="1"/>
</dbReference>
<dbReference type="GO" id="GO:0015074">
    <property type="term" value="P:DNA integration"/>
    <property type="evidence" value="ECO:0007669"/>
    <property type="project" value="UniProtKB-KW"/>
</dbReference>
<dbReference type="Gene3D" id="1.10.443.10">
    <property type="entry name" value="Intergrase catalytic core"/>
    <property type="match status" value="1"/>
</dbReference>
<dbReference type="Gene3D" id="1.10.150.130">
    <property type="match status" value="1"/>
</dbReference>
<dbReference type="PANTHER" id="PTHR30349:SF64">
    <property type="entry name" value="PROPHAGE INTEGRASE INTD-RELATED"/>
    <property type="match status" value="1"/>
</dbReference>
<evidence type="ECO:0000256" key="4">
    <source>
        <dbReference type="ARBA" id="ARBA00023172"/>
    </source>
</evidence>
<sequence>MDGVIENINLENIFREYLESRRTDKTRVKYEHCISVFFKLMFDKEIKKINIIDLKSMHYSIVFKKYIKVQREKGIKDSTIKTSLSIVSSFFDYLNKENIFMGKINYDKIRNDYLSTSSLVDDVNHIKPMSKKDLSHLKEWLKNKEYNTNTPKIGEKYAALVDFMFVTAIRSSATFKIKWSQFEIYDSVWGGKFAKLTVIDKGTKKNIKNLQYVYFRKMKELLFSGNEDDLVFGELSKRNFIYYLNVFSKETGIEITPHSIKVGAGTYVYSITKDIVKTSRFLDHENIETTMRYIRDNGNPNESGSVIASRDYDYDKLDGLSKEQLLSIVKSREELKNIIYTDSILNGFIKE</sequence>
<dbReference type="PATRIC" id="fig|1423759.3.peg.1171"/>
<dbReference type="OrthoDB" id="2312938at2"/>
<keyword evidence="4" id="KW-0233">DNA recombination</keyword>
<keyword evidence="2" id="KW-0229">DNA integration</keyword>
<dbReference type="PANTHER" id="PTHR30349">
    <property type="entry name" value="PHAGE INTEGRASE-RELATED"/>
    <property type="match status" value="1"/>
</dbReference>